<dbReference type="RefSeq" id="WP_369344466.1">
    <property type="nucleotide sequence ID" value="NZ_CP129674.1"/>
</dbReference>
<feature type="transmembrane region" description="Helical" evidence="1">
    <location>
        <begin position="48"/>
        <end position="69"/>
    </location>
</feature>
<feature type="transmembrane region" description="Helical" evidence="1">
    <location>
        <begin position="23"/>
        <end position="41"/>
    </location>
</feature>
<accession>A0AB39U7R2</accession>
<reference evidence="2" key="1">
    <citation type="submission" date="2023-07" db="EMBL/GenBank/DDBJ databases">
        <title>Bifidobacterium aquikefiriaerophilum sp. nov. and Bifidobacterium eccum sp. nov., isolated from water kefir.</title>
        <authorList>
            <person name="Breselge S."/>
            <person name="Bellassi P."/>
            <person name="Barcenilla C."/>
            <person name="Alvarez-Ordonez A."/>
            <person name="Morelli L."/>
            <person name="Cotter P.D."/>
        </authorList>
    </citation>
    <scope>NUCLEOTIDE SEQUENCE</scope>
    <source>
        <strain evidence="2">WK041_4_12</strain>
    </source>
</reference>
<keyword evidence="1" id="KW-0472">Membrane</keyword>
<dbReference type="KEGG" id="baqk:QN215_01965"/>
<keyword evidence="1" id="KW-1133">Transmembrane helix</keyword>
<sequence length="87" mass="9136">MNDNFVGALADLTALNSTLTQRYVGPAVITIVICVSIMYLIKKELRPFVVFAAIAALAAIIIYAAPAIFGQGSTAVHNGATLITQVN</sequence>
<organism evidence="2">
    <name type="scientific">Bifidobacterium aquikefiricola</name>
    <dbReference type="NCBI Taxonomy" id="3059038"/>
    <lineage>
        <taxon>Bacteria</taxon>
        <taxon>Bacillati</taxon>
        <taxon>Actinomycetota</taxon>
        <taxon>Actinomycetes</taxon>
        <taxon>Bifidobacteriales</taxon>
        <taxon>Bifidobacteriaceae</taxon>
        <taxon>Bifidobacterium</taxon>
    </lineage>
</organism>
<dbReference type="EMBL" id="CP129674">
    <property type="protein sequence ID" value="XDS44919.1"/>
    <property type="molecule type" value="Genomic_DNA"/>
</dbReference>
<name>A0AB39U7R2_9BIFI</name>
<evidence type="ECO:0000256" key="1">
    <source>
        <dbReference type="SAM" id="Phobius"/>
    </source>
</evidence>
<dbReference type="AlphaFoldDB" id="A0AB39U7R2"/>
<keyword evidence="1" id="KW-0812">Transmembrane</keyword>
<evidence type="ECO:0000313" key="2">
    <source>
        <dbReference type="EMBL" id="XDS44919.1"/>
    </source>
</evidence>
<protein>
    <submittedName>
        <fullName evidence="2">Uncharacterized protein</fullName>
    </submittedName>
</protein>
<gene>
    <name evidence="2" type="ORF">QN215_01965</name>
</gene>
<proteinExistence type="predicted"/>